<dbReference type="EMBL" id="CAJRST010013335">
    <property type="protein sequence ID" value="CAG5929031.1"/>
    <property type="molecule type" value="Genomic_DNA"/>
</dbReference>
<dbReference type="InterPro" id="IPR003599">
    <property type="entry name" value="Ig_sub"/>
</dbReference>
<dbReference type="CDD" id="cd00096">
    <property type="entry name" value="Ig"/>
    <property type="match status" value="1"/>
</dbReference>
<organism evidence="4 5">
    <name type="scientific">Menidia menidia</name>
    <name type="common">Atlantic silverside</name>
    <dbReference type="NCBI Taxonomy" id="238744"/>
    <lineage>
        <taxon>Eukaryota</taxon>
        <taxon>Metazoa</taxon>
        <taxon>Chordata</taxon>
        <taxon>Craniata</taxon>
        <taxon>Vertebrata</taxon>
        <taxon>Euteleostomi</taxon>
        <taxon>Actinopterygii</taxon>
        <taxon>Neopterygii</taxon>
        <taxon>Teleostei</taxon>
        <taxon>Neoteleostei</taxon>
        <taxon>Acanthomorphata</taxon>
        <taxon>Ovalentaria</taxon>
        <taxon>Atherinomorphae</taxon>
        <taxon>Atheriniformes</taxon>
        <taxon>Atherinopsidae</taxon>
        <taxon>Menidiinae</taxon>
        <taxon>Menidia</taxon>
    </lineage>
</organism>
<dbReference type="GO" id="GO:0004888">
    <property type="term" value="F:transmembrane signaling receptor activity"/>
    <property type="evidence" value="ECO:0007669"/>
    <property type="project" value="TreeGrafter"/>
</dbReference>
<dbReference type="GO" id="GO:0007166">
    <property type="term" value="P:cell surface receptor signaling pathway"/>
    <property type="evidence" value="ECO:0007669"/>
    <property type="project" value="TreeGrafter"/>
</dbReference>
<dbReference type="InterPro" id="IPR036179">
    <property type="entry name" value="Ig-like_dom_sf"/>
</dbReference>
<dbReference type="SMART" id="SM00409">
    <property type="entry name" value="IG"/>
    <property type="match status" value="1"/>
</dbReference>
<dbReference type="InterPro" id="IPR007110">
    <property type="entry name" value="Ig-like_dom"/>
</dbReference>
<dbReference type="GO" id="GO:0009897">
    <property type="term" value="C:external side of plasma membrane"/>
    <property type="evidence" value="ECO:0007669"/>
    <property type="project" value="TreeGrafter"/>
</dbReference>
<gene>
    <name evidence="4" type="ORF">MMEN_LOCUS12666</name>
</gene>
<dbReference type="OrthoDB" id="9947088at2759"/>
<keyword evidence="5" id="KW-1185">Reference proteome</keyword>
<proteinExistence type="predicted"/>
<dbReference type="AlphaFoldDB" id="A0A8S4B3M8"/>
<evidence type="ECO:0000259" key="3">
    <source>
        <dbReference type="PROSITE" id="PS50835"/>
    </source>
</evidence>
<feature type="domain" description="Ig-like" evidence="3">
    <location>
        <begin position="1"/>
        <end position="75"/>
    </location>
</feature>
<dbReference type="Proteomes" id="UP000677803">
    <property type="component" value="Unassembled WGS sequence"/>
</dbReference>
<keyword evidence="1" id="KW-0732">Signal</keyword>
<dbReference type="Gene3D" id="2.60.40.10">
    <property type="entry name" value="Immunoglobulins"/>
    <property type="match status" value="1"/>
</dbReference>
<dbReference type="PROSITE" id="PS50835">
    <property type="entry name" value="IG_LIKE"/>
    <property type="match status" value="1"/>
</dbReference>
<sequence>PVTEAKIVPSGPLEFYEGERAELRCELRTGNHVNFRWLRDGRLIPPTSSGDSGSYVCVATNSFNNTSVFTTNSSTVFITVKDLVSNPEISYKVQKEPSENDRFSNYSALVTCQSARGALPVVMQLFNGSQVIGNRTGGRSATFRLPLVLDRPSGSLRCRGDNGGGEAYSPWMLLEVDLVSNPEISYKVQKEPSENDSFSNYSALVTCRSARGSLPVVMQLFNGSQVIGNGTGGRSATFRLPLVLDRPSGSLRCRGDNGGGEAYSPWMLLEVVRVGGPVTVRVEYDVAEDFSVVGLRLFCSAGRGSHPRFRWFLNRTALPGRGSFHHVFQGPDRSILLLSVADSFDNSTVLQSPGRYLDKE</sequence>
<reference evidence="4" key="1">
    <citation type="submission" date="2021-05" db="EMBL/GenBank/DDBJ databases">
        <authorList>
            <person name="Tigano A."/>
        </authorList>
    </citation>
    <scope>NUCLEOTIDE SEQUENCE</scope>
</reference>
<accession>A0A8S4B3M8</accession>
<keyword evidence="2" id="KW-1015">Disulfide bond</keyword>
<evidence type="ECO:0000256" key="1">
    <source>
        <dbReference type="ARBA" id="ARBA00022729"/>
    </source>
</evidence>
<evidence type="ECO:0000313" key="4">
    <source>
        <dbReference type="EMBL" id="CAG5929031.1"/>
    </source>
</evidence>
<dbReference type="SUPFAM" id="SSF48726">
    <property type="entry name" value="Immunoglobulin"/>
    <property type="match status" value="1"/>
</dbReference>
<evidence type="ECO:0000313" key="5">
    <source>
        <dbReference type="Proteomes" id="UP000677803"/>
    </source>
</evidence>
<dbReference type="InterPro" id="IPR013783">
    <property type="entry name" value="Ig-like_fold"/>
</dbReference>
<dbReference type="PANTHER" id="PTHR11481">
    <property type="entry name" value="IMMUNOGLOBULIN FC RECEPTOR"/>
    <property type="match status" value="1"/>
</dbReference>
<dbReference type="PANTHER" id="PTHR11481:SF60">
    <property type="entry name" value="IG-LIKE DOMAIN-CONTAINING PROTEIN"/>
    <property type="match status" value="1"/>
</dbReference>
<dbReference type="GO" id="GO:0006955">
    <property type="term" value="P:immune response"/>
    <property type="evidence" value="ECO:0007669"/>
    <property type="project" value="TreeGrafter"/>
</dbReference>
<evidence type="ECO:0000256" key="2">
    <source>
        <dbReference type="ARBA" id="ARBA00023157"/>
    </source>
</evidence>
<name>A0A8S4B3M8_9TELE</name>
<comment type="caution">
    <text evidence="4">The sequence shown here is derived from an EMBL/GenBank/DDBJ whole genome shotgun (WGS) entry which is preliminary data.</text>
</comment>
<feature type="non-terminal residue" evidence="4">
    <location>
        <position position="360"/>
    </location>
</feature>
<feature type="non-terminal residue" evidence="4">
    <location>
        <position position="1"/>
    </location>
</feature>
<dbReference type="InterPro" id="IPR050488">
    <property type="entry name" value="Ig_Fc_receptor"/>
</dbReference>
<protein>
    <submittedName>
        <fullName evidence="4">(Atlantic silverside) hypothetical protein</fullName>
    </submittedName>
</protein>